<name>A0A3S4CAN9_9HYPH</name>
<protein>
    <submittedName>
        <fullName evidence="1">Uncharacterized protein</fullName>
    </submittedName>
</protein>
<reference evidence="1 2" key="1">
    <citation type="submission" date="2018-12" db="EMBL/GenBank/DDBJ databases">
        <authorList>
            <person name="Criscuolo A."/>
        </authorList>
    </citation>
    <scope>NUCLEOTIDE SEQUENCE [LARGE SCALE GENOMIC DNA]</scope>
    <source>
        <strain evidence="1">ACIP1116281</strain>
    </source>
</reference>
<keyword evidence="2" id="KW-1185">Reference proteome</keyword>
<proteinExistence type="predicted"/>
<gene>
    <name evidence="1" type="ORF">DEVEQU_01043</name>
</gene>
<sequence length="31" mass="3368">MNLDAGALLAGRRRKCAQFHFTVDGGFQSVT</sequence>
<organism evidence="1 2">
    <name type="scientific">Devosia equisanguinis</name>
    <dbReference type="NCBI Taxonomy" id="2490941"/>
    <lineage>
        <taxon>Bacteria</taxon>
        <taxon>Pseudomonadati</taxon>
        <taxon>Pseudomonadota</taxon>
        <taxon>Alphaproteobacteria</taxon>
        <taxon>Hyphomicrobiales</taxon>
        <taxon>Devosiaceae</taxon>
        <taxon>Devosia</taxon>
    </lineage>
</organism>
<dbReference type="AlphaFoldDB" id="A0A3S4CAN9"/>
<evidence type="ECO:0000313" key="1">
    <source>
        <dbReference type="EMBL" id="VDS03914.1"/>
    </source>
</evidence>
<accession>A0A3S4CAN9</accession>
<evidence type="ECO:0000313" key="2">
    <source>
        <dbReference type="Proteomes" id="UP000268844"/>
    </source>
</evidence>
<dbReference type="Proteomes" id="UP000268844">
    <property type="component" value="Unassembled WGS sequence"/>
</dbReference>
<dbReference type="EMBL" id="UZWD01000017">
    <property type="protein sequence ID" value="VDS03914.1"/>
    <property type="molecule type" value="Genomic_DNA"/>
</dbReference>